<evidence type="ECO:0000313" key="2">
    <source>
        <dbReference type="Proteomes" id="UP000268093"/>
    </source>
</evidence>
<keyword evidence="2" id="KW-1185">Reference proteome</keyword>
<proteinExistence type="predicted"/>
<dbReference type="EMBL" id="RBNI01006318">
    <property type="protein sequence ID" value="RUP46113.1"/>
    <property type="molecule type" value="Genomic_DNA"/>
</dbReference>
<protein>
    <submittedName>
        <fullName evidence="1">Uncharacterized protein</fullName>
    </submittedName>
</protein>
<accession>A0A433D5P0</accession>
<dbReference type="OrthoDB" id="2427805at2759"/>
<reference evidence="1 2" key="1">
    <citation type="journal article" date="2018" name="New Phytol.">
        <title>Phylogenomics of Endogonaceae and evolution of mycorrhizas within Mucoromycota.</title>
        <authorList>
            <person name="Chang Y."/>
            <person name="Desiro A."/>
            <person name="Na H."/>
            <person name="Sandor L."/>
            <person name="Lipzen A."/>
            <person name="Clum A."/>
            <person name="Barry K."/>
            <person name="Grigoriev I.V."/>
            <person name="Martin F.M."/>
            <person name="Stajich J.E."/>
            <person name="Smith M.E."/>
            <person name="Bonito G."/>
            <person name="Spatafora J.W."/>
        </authorList>
    </citation>
    <scope>NUCLEOTIDE SEQUENCE [LARGE SCALE GENOMIC DNA]</scope>
    <source>
        <strain evidence="1 2">GMNB39</strain>
    </source>
</reference>
<comment type="caution">
    <text evidence="1">The sequence shown here is derived from an EMBL/GenBank/DDBJ whole genome shotgun (WGS) entry which is preliminary data.</text>
</comment>
<dbReference type="AlphaFoldDB" id="A0A433D5P0"/>
<evidence type="ECO:0000313" key="1">
    <source>
        <dbReference type="EMBL" id="RUP46113.1"/>
    </source>
</evidence>
<organism evidence="1 2">
    <name type="scientific">Jimgerdemannia flammicorona</name>
    <dbReference type="NCBI Taxonomy" id="994334"/>
    <lineage>
        <taxon>Eukaryota</taxon>
        <taxon>Fungi</taxon>
        <taxon>Fungi incertae sedis</taxon>
        <taxon>Mucoromycota</taxon>
        <taxon>Mucoromycotina</taxon>
        <taxon>Endogonomycetes</taxon>
        <taxon>Endogonales</taxon>
        <taxon>Endogonaceae</taxon>
        <taxon>Jimgerdemannia</taxon>
    </lineage>
</organism>
<sequence length="115" mass="13808">MNKDAMLEFKNNYMRMRQDRKWKLPSGKYVEDVLYEMPRTWPMKVQYTVSSDATVMNLFSNGDQEHIVTLNVLPDPEIEDELMDYLLKYRKAIRDSRNAENSQCRYQRLSVFSQL</sequence>
<gene>
    <name evidence="1" type="ORF">BC936DRAFT_147345</name>
</gene>
<dbReference type="Proteomes" id="UP000268093">
    <property type="component" value="Unassembled WGS sequence"/>
</dbReference>
<name>A0A433D5P0_9FUNG</name>